<evidence type="ECO:0000313" key="2">
    <source>
        <dbReference type="EMBL" id="JAH59984.1"/>
    </source>
</evidence>
<proteinExistence type="predicted"/>
<dbReference type="EMBL" id="GBXM01048593">
    <property type="protein sequence ID" value="JAH59984.1"/>
    <property type="molecule type" value="Transcribed_RNA"/>
</dbReference>
<keyword evidence="1" id="KW-0812">Transmembrane</keyword>
<feature type="transmembrane region" description="Helical" evidence="1">
    <location>
        <begin position="20"/>
        <end position="39"/>
    </location>
</feature>
<sequence length="44" mass="5014">MICLYKLVCCPIGVSPVPQVYILFLNFLLFGGFFSFVKWQVLLG</sequence>
<reference evidence="2" key="2">
    <citation type="journal article" date="2015" name="Fish Shellfish Immunol.">
        <title>Early steps in the European eel (Anguilla anguilla)-Vibrio vulnificus interaction in the gills: Role of the RtxA13 toxin.</title>
        <authorList>
            <person name="Callol A."/>
            <person name="Pajuelo D."/>
            <person name="Ebbesson L."/>
            <person name="Teles M."/>
            <person name="MacKenzie S."/>
            <person name="Amaro C."/>
        </authorList>
    </citation>
    <scope>NUCLEOTIDE SEQUENCE</scope>
</reference>
<protein>
    <submittedName>
        <fullName evidence="2">Uncharacterized protein</fullName>
    </submittedName>
</protein>
<organism evidence="2">
    <name type="scientific">Anguilla anguilla</name>
    <name type="common">European freshwater eel</name>
    <name type="synonym">Muraena anguilla</name>
    <dbReference type="NCBI Taxonomy" id="7936"/>
    <lineage>
        <taxon>Eukaryota</taxon>
        <taxon>Metazoa</taxon>
        <taxon>Chordata</taxon>
        <taxon>Craniata</taxon>
        <taxon>Vertebrata</taxon>
        <taxon>Euteleostomi</taxon>
        <taxon>Actinopterygii</taxon>
        <taxon>Neopterygii</taxon>
        <taxon>Teleostei</taxon>
        <taxon>Anguilliformes</taxon>
        <taxon>Anguillidae</taxon>
        <taxon>Anguilla</taxon>
    </lineage>
</organism>
<evidence type="ECO:0000256" key="1">
    <source>
        <dbReference type="SAM" id="Phobius"/>
    </source>
</evidence>
<keyword evidence="1" id="KW-1133">Transmembrane helix</keyword>
<dbReference type="AlphaFoldDB" id="A0A0E9U247"/>
<accession>A0A0E9U247</accession>
<name>A0A0E9U247_ANGAN</name>
<keyword evidence="1" id="KW-0472">Membrane</keyword>
<reference evidence="2" key="1">
    <citation type="submission" date="2014-11" db="EMBL/GenBank/DDBJ databases">
        <authorList>
            <person name="Amaro Gonzalez C."/>
        </authorList>
    </citation>
    <scope>NUCLEOTIDE SEQUENCE</scope>
</reference>